<protein>
    <recommendedName>
        <fullName evidence="3 8">DNA repair protein RecO</fullName>
    </recommendedName>
    <alternativeName>
        <fullName evidence="7 8">Recombination protein O</fullName>
    </alternativeName>
</protein>
<dbReference type="AlphaFoldDB" id="A0AAW9HBD8"/>
<dbReference type="NCBIfam" id="TIGR00613">
    <property type="entry name" value="reco"/>
    <property type="match status" value="1"/>
</dbReference>
<dbReference type="Gene3D" id="2.40.50.140">
    <property type="entry name" value="Nucleic acid-binding proteins"/>
    <property type="match status" value="1"/>
</dbReference>
<evidence type="ECO:0000313" key="10">
    <source>
        <dbReference type="EMBL" id="MDY5140415.1"/>
    </source>
</evidence>
<gene>
    <name evidence="8 10" type="primary">recO</name>
    <name evidence="10" type="ORF">R6G74_03685</name>
    <name evidence="11" type="ORF">R6P33_00295</name>
</gene>
<accession>A0AAW9HBD8</accession>
<evidence type="ECO:0000259" key="9">
    <source>
        <dbReference type="Pfam" id="PF11967"/>
    </source>
</evidence>
<dbReference type="InterPro" id="IPR042242">
    <property type="entry name" value="RecO_C"/>
</dbReference>
<name>A0AAW9HBD8_9ACTO</name>
<dbReference type="PANTHER" id="PTHR33991">
    <property type="entry name" value="DNA REPAIR PROTEIN RECO"/>
    <property type="match status" value="1"/>
</dbReference>
<dbReference type="EMBL" id="JAWNFV010000006">
    <property type="protein sequence ID" value="MDY5140415.1"/>
    <property type="molecule type" value="Genomic_DNA"/>
</dbReference>
<dbReference type="SUPFAM" id="SSF57863">
    <property type="entry name" value="ArfGap/RecO-like zinc finger"/>
    <property type="match status" value="1"/>
</dbReference>
<evidence type="ECO:0000313" key="12">
    <source>
        <dbReference type="Proteomes" id="UP001284901"/>
    </source>
</evidence>
<dbReference type="GO" id="GO:0043590">
    <property type="term" value="C:bacterial nucleoid"/>
    <property type="evidence" value="ECO:0007669"/>
    <property type="project" value="TreeGrafter"/>
</dbReference>
<dbReference type="SUPFAM" id="SSF50249">
    <property type="entry name" value="Nucleic acid-binding proteins"/>
    <property type="match status" value="1"/>
</dbReference>
<dbReference type="GO" id="GO:0006302">
    <property type="term" value="P:double-strand break repair"/>
    <property type="evidence" value="ECO:0007669"/>
    <property type="project" value="TreeGrafter"/>
</dbReference>
<comment type="function">
    <text evidence="1 8">Involved in DNA repair and RecF pathway recombination.</text>
</comment>
<evidence type="ECO:0000256" key="3">
    <source>
        <dbReference type="ARBA" id="ARBA00021310"/>
    </source>
</evidence>
<dbReference type="GO" id="GO:0006310">
    <property type="term" value="P:DNA recombination"/>
    <property type="evidence" value="ECO:0007669"/>
    <property type="project" value="UniProtKB-UniRule"/>
</dbReference>
<evidence type="ECO:0000256" key="7">
    <source>
        <dbReference type="ARBA" id="ARBA00033409"/>
    </source>
</evidence>
<dbReference type="InterPro" id="IPR003717">
    <property type="entry name" value="RecO"/>
</dbReference>
<keyword evidence="4 8" id="KW-0227">DNA damage</keyword>
<keyword evidence="5 8" id="KW-0233">DNA recombination</keyword>
<dbReference type="Proteomes" id="UP001288320">
    <property type="component" value="Unassembled WGS sequence"/>
</dbReference>
<comment type="caution">
    <text evidence="10">The sequence shown here is derived from an EMBL/GenBank/DDBJ whole genome shotgun (WGS) entry which is preliminary data.</text>
</comment>
<comment type="similarity">
    <text evidence="2 8">Belongs to the RecO family.</text>
</comment>
<dbReference type="Pfam" id="PF11967">
    <property type="entry name" value="RecO_N"/>
    <property type="match status" value="1"/>
</dbReference>
<evidence type="ECO:0000313" key="13">
    <source>
        <dbReference type="Proteomes" id="UP001288320"/>
    </source>
</evidence>
<evidence type="ECO:0000256" key="4">
    <source>
        <dbReference type="ARBA" id="ARBA00022763"/>
    </source>
</evidence>
<dbReference type="InterPro" id="IPR012340">
    <property type="entry name" value="NA-bd_OB-fold"/>
</dbReference>
<evidence type="ECO:0000256" key="2">
    <source>
        <dbReference type="ARBA" id="ARBA00007452"/>
    </source>
</evidence>
<proteinExistence type="inferred from homology"/>
<dbReference type="InterPro" id="IPR037278">
    <property type="entry name" value="ARFGAP/RecO"/>
</dbReference>
<reference evidence="10 12" key="1">
    <citation type="submission" date="2023-10" db="EMBL/GenBank/DDBJ databases">
        <title>Whole Genome based description of the genera Actinobaculum and Actinotignum reveals a complex phylogenetic relationship within the species included in the genus Actinotignum.</title>
        <authorList>
            <person name="Jensen C.S."/>
            <person name="Dargis R."/>
            <person name="Kemp M."/>
            <person name="Christensen J.J."/>
        </authorList>
    </citation>
    <scope>NUCLEOTIDE SEQUENCE</scope>
    <source>
        <strain evidence="11 12">SLA_B089</strain>
        <strain evidence="10">SLA_B245</strain>
    </source>
</reference>
<dbReference type="InterPro" id="IPR022572">
    <property type="entry name" value="DNA_rep/recomb_RecO_N"/>
</dbReference>
<organism evidence="10 13">
    <name type="scientific">Actinotignum timonense</name>
    <dbReference type="NCBI Taxonomy" id="1870995"/>
    <lineage>
        <taxon>Bacteria</taxon>
        <taxon>Bacillati</taxon>
        <taxon>Actinomycetota</taxon>
        <taxon>Actinomycetes</taxon>
        <taxon>Actinomycetales</taxon>
        <taxon>Actinomycetaceae</taxon>
        <taxon>Actinotignum</taxon>
    </lineage>
</organism>
<keyword evidence="12" id="KW-1185">Reference proteome</keyword>
<dbReference type="EMBL" id="JAWNFY010000001">
    <property type="protein sequence ID" value="MDY5145463.1"/>
    <property type="molecule type" value="Genomic_DNA"/>
</dbReference>
<dbReference type="Pfam" id="PF02565">
    <property type="entry name" value="RecO_C"/>
    <property type="match status" value="1"/>
</dbReference>
<feature type="domain" description="DNA replication/recombination mediator RecO N-terminal" evidence="9">
    <location>
        <begin position="1"/>
        <end position="79"/>
    </location>
</feature>
<keyword evidence="6 8" id="KW-0234">DNA repair</keyword>
<dbReference type="PANTHER" id="PTHR33991:SF1">
    <property type="entry name" value="DNA REPAIR PROTEIN RECO"/>
    <property type="match status" value="1"/>
</dbReference>
<evidence type="ECO:0000313" key="11">
    <source>
        <dbReference type="EMBL" id="MDY5145463.1"/>
    </source>
</evidence>
<dbReference type="RefSeq" id="WP_101594908.1">
    <property type="nucleotide sequence ID" value="NZ_CAUPFC010000002.1"/>
</dbReference>
<dbReference type="Gene3D" id="1.20.1440.120">
    <property type="entry name" value="Recombination protein O, C-terminal domain"/>
    <property type="match status" value="1"/>
</dbReference>
<evidence type="ECO:0000256" key="8">
    <source>
        <dbReference type="HAMAP-Rule" id="MF_00201"/>
    </source>
</evidence>
<evidence type="ECO:0000256" key="5">
    <source>
        <dbReference type="ARBA" id="ARBA00023172"/>
    </source>
</evidence>
<sequence>MKLYRDEGIVLRTQDLGEADRIVTLLARAHGLVRCVAKGVRRTRSRFGARLEPFTYVDVQLYRGRSLDIVTEVATLNPFGRAIAPDFEAYTAASTMVEVAEKLGAEGEPDRAHYRLLLGALNSLAARQHAPYPIMDSYLLRAMAVSGWGLAVTSCALCGSGEDLTAFHVQAGGLVCRRCAPRGAAYPSADTRRLLAALARGDWEVIDALAGSAGETAHGYISAYVQWYLERKVRSLQIVRSAS</sequence>
<evidence type="ECO:0000256" key="1">
    <source>
        <dbReference type="ARBA" id="ARBA00003065"/>
    </source>
</evidence>
<dbReference type="Proteomes" id="UP001284901">
    <property type="component" value="Unassembled WGS sequence"/>
</dbReference>
<evidence type="ECO:0000256" key="6">
    <source>
        <dbReference type="ARBA" id="ARBA00023204"/>
    </source>
</evidence>
<dbReference type="Gene3D" id="6.20.220.20">
    <property type="entry name" value="Recombination protein O, zinc-binding domain"/>
    <property type="match status" value="1"/>
</dbReference>
<dbReference type="GeneID" id="92814108"/>
<dbReference type="HAMAP" id="MF_00201">
    <property type="entry name" value="RecO"/>
    <property type="match status" value="1"/>
</dbReference>